<feature type="transmembrane region" description="Helical" evidence="1">
    <location>
        <begin position="47"/>
        <end position="71"/>
    </location>
</feature>
<accession>A0A1W1UD79</accession>
<feature type="transmembrane region" description="Helical" evidence="1">
    <location>
        <begin position="77"/>
        <end position="97"/>
    </location>
</feature>
<name>A0A1W1UD79_9DEIO</name>
<organism evidence="2 3">
    <name type="scientific">Deinococcus hopiensis KR-140</name>
    <dbReference type="NCBI Taxonomy" id="695939"/>
    <lineage>
        <taxon>Bacteria</taxon>
        <taxon>Thermotogati</taxon>
        <taxon>Deinococcota</taxon>
        <taxon>Deinococci</taxon>
        <taxon>Deinococcales</taxon>
        <taxon>Deinococcaceae</taxon>
        <taxon>Deinococcus</taxon>
    </lineage>
</organism>
<keyword evidence="1" id="KW-0812">Transmembrane</keyword>
<sequence>MTASPSAPPLPVARGCSWAVYARQPQAFAFPFGGRSALPALPVRSHLVRVVVTLVALAGALSWLSCALIWSRLGSVAPLWAEALLAALTLAALLLAFEGGLWHTRVGRWLGWPLPDLRGTWRGLITPTSLPPGTVNPGALMAFLVVRQSALRVRVTLYTLDRQAEGLRSAFLDTPQGLELVYTYRSVPRLSPARQVGPVLGTTTLRLEDRVPRVLQGRFVTGRGTSGELRLLDHCVRTAHTYGEALALPYGSRR</sequence>
<evidence type="ECO:0000256" key="1">
    <source>
        <dbReference type="SAM" id="Phobius"/>
    </source>
</evidence>
<dbReference type="RefSeq" id="WP_084045380.1">
    <property type="nucleotide sequence ID" value="NZ_FWWU01000003.1"/>
</dbReference>
<proteinExistence type="predicted"/>
<dbReference type="Proteomes" id="UP000192582">
    <property type="component" value="Unassembled WGS sequence"/>
</dbReference>
<gene>
    <name evidence="2" type="ORF">SAMN00790413_05730</name>
</gene>
<keyword evidence="3" id="KW-1185">Reference proteome</keyword>
<keyword evidence="1" id="KW-0472">Membrane</keyword>
<reference evidence="2 3" key="1">
    <citation type="submission" date="2017-04" db="EMBL/GenBank/DDBJ databases">
        <authorList>
            <person name="Afonso C.L."/>
            <person name="Miller P.J."/>
            <person name="Scott M.A."/>
            <person name="Spackman E."/>
            <person name="Goraichik I."/>
            <person name="Dimitrov K.M."/>
            <person name="Suarez D.L."/>
            <person name="Swayne D.E."/>
        </authorList>
    </citation>
    <scope>NUCLEOTIDE SEQUENCE [LARGE SCALE GENOMIC DNA]</scope>
    <source>
        <strain evidence="2 3">KR-140</strain>
    </source>
</reference>
<protein>
    <submittedName>
        <fullName evidence="2">Uncharacterized protein</fullName>
    </submittedName>
</protein>
<keyword evidence="1" id="KW-1133">Transmembrane helix</keyword>
<evidence type="ECO:0000313" key="3">
    <source>
        <dbReference type="Proteomes" id="UP000192582"/>
    </source>
</evidence>
<dbReference type="EMBL" id="FWWU01000003">
    <property type="protein sequence ID" value="SMB79019.1"/>
    <property type="molecule type" value="Genomic_DNA"/>
</dbReference>
<dbReference type="OrthoDB" id="1430668at2"/>
<dbReference type="AlphaFoldDB" id="A0A1W1UD79"/>
<evidence type="ECO:0000313" key="2">
    <source>
        <dbReference type="EMBL" id="SMB79019.1"/>
    </source>
</evidence>